<dbReference type="InterPro" id="IPR050177">
    <property type="entry name" value="Lipid_A_modif_metabolic_enz"/>
</dbReference>
<feature type="domain" description="NAD-dependent epimerase/dehydratase" evidence="1">
    <location>
        <begin position="8"/>
        <end position="246"/>
    </location>
</feature>
<dbReference type="Gene3D" id="3.40.50.720">
    <property type="entry name" value="NAD(P)-binding Rossmann-like Domain"/>
    <property type="match status" value="1"/>
</dbReference>
<dbReference type="CDD" id="cd05256">
    <property type="entry name" value="UDP_AE_SDR_e"/>
    <property type="match status" value="1"/>
</dbReference>
<accession>A0A5A5TB33</accession>
<dbReference type="InterPro" id="IPR001509">
    <property type="entry name" value="Epimerase_deHydtase"/>
</dbReference>
<dbReference type="SUPFAM" id="SSF51735">
    <property type="entry name" value="NAD(P)-binding Rossmann-fold domains"/>
    <property type="match status" value="1"/>
</dbReference>
<dbReference type="RefSeq" id="WP_216368820.1">
    <property type="nucleotide sequence ID" value="NZ_BIXY01000020.1"/>
</dbReference>
<organism evidence="2 3">
    <name type="scientific">Dictyobacter arantiisoli</name>
    <dbReference type="NCBI Taxonomy" id="2014874"/>
    <lineage>
        <taxon>Bacteria</taxon>
        <taxon>Bacillati</taxon>
        <taxon>Chloroflexota</taxon>
        <taxon>Ktedonobacteria</taxon>
        <taxon>Ktedonobacterales</taxon>
        <taxon>Dictyobacteraceae</taxon>
        <taxon>Dictyobacter</taxon>
    </lineage>
</organism>
<keyword evidence="3" id="KW-1185">Reference proteome</keyword>
<name>A0A5A5TB33_9CHLR</name>
<sequence>MMRNSRYLVTGGAGFIGSHIAATLLKQGEAVRIIDDYATGRVNNQNAFETMPGQFEIINGDIRDLETLKQAAQGVEVIFHQAALASVPRSIADPISSLEVNINGTQNVLIAARDSKVRRVVFASSSSVYGNTPTLPKHEEMPTAPMSPYAVHKLTGEHLCSVFTRIYGLETVALRYFNVFGPRQDPKSEYAAVIPRFLTALINKTQPIVFGDGEQTRDFTYVDNVVQANLKAATAPHASGQAMNIGCGERISLNEVLKIAGELLETTIHADYRDARPGDVRDSLADISKAQRLLGFDPTVKFATGLALTLEALRAGTSETK</sequence>
<dbReference type="PRINTS" id="PR01713">
    <property type="entry name" value="NUCEPIMERASE"/>
</dbReference>
<gene>
    <name evidence="2" type="ORF">KDI_17870</name>
</gene>
<comment type="caution">
    <text evidence="2">The sequence shown here is derived from an EMBL/GenBank/DDBJ whole genome shotgun (WGS) entry which is preliminary data.</text>
</comment>
<dbReference type="Gene3D" id="3.90.25.10">
    <property type="entry name" value="UDP-galactose 4-epimerase, domain 1"/>
    <property type="match status" value="1"/>
</dbReference>
<dbReference type="PANTHER" id="PTHR43245">
    <property type="entry name" value="BIFUNCTIONAL POLYMYXIN RESISTANCE PROTEIN ARNA"/>
    <property type="match status" value="1"/>
</dbReference>
<dbReference type="EMBL" id="BIXY01000020">
    <property type="protein sequence ID" value="GCF08223.1"/>
    <property type="molecule type" value="Genomic_DNA"/>
</dbReference>
<dbReference type="Proteomes" id="UP000322530">
    <property type="component" value="Unassembled WGS sequence"/>
</dbReference>
<protein>
    <submittedName>
        <fullName evidence="2">GDP-mannose 4,6-dehydratase</fullName>
    </submittedName>
</protein>
<dbReference type="Pfam" id="PF01370">
    <property type="entry name" value="Epimerase"/>
    <property type="match status" value="1"/>
</dbReference>
<reference evidence="2 3" key="1">
    <citation type="submission" date="2019-01" db="EMBL/GenBank/DDBJ databases">
        <title>Draft genome sequence of Dictyobacter sp. Uno17.</title>
        <authorList>
            <person name="Wang C.M."/>
            <person name="Zheng Y."/>
            <person name="Sakai Y."/>
            <person name="Abe K."/>
            <person name="Yokota A."/>
            <person name="Yabe S."/>
        </authorList>
    </citation>
    <scope>NUCLEOTIDE SEQUENCE [LARGE SCALE GENOMIC DNA]</scope>
    <source>
        <strain evidence="2 3">Uno17</strain>
    </source>
</reference>
<proteinExistence type="predicted"/>
<dbReference type="InterPro" id="IPR036291">
    <property type="entry name" value="NAD(P)-bd_dom_sf"/>
</dbReference>
<dbReference type="PANTHER" id="PTHR43245:SF13">
    <property type="entry name" value="UDP-D-APIOSE_UDP-D-XYLOSE SYNTHASE 2"/>
    <property type="match status" value="1"/>
</dbReference>
<evidence type="ECO:0000313" key="2">
    <source>
        <dbReference type="EMBL" id="GCF08223.1"/>
    </source>
</evidence>
<evidence type="ECO:0000259" key="1">
    <source>
        <dbReference type="Pfam" id="PF01370"/>
    </source>
</evidence>
<dbReference type="AlphaFoldDB" id="A0A5A5TB33"/>
<evidence type="ECO:0000313" key="3">
    <source>
        <dbReference type="Proteomes" id="UP000322530"/>
    </source>
</evidence>